<comment type="catalytic activity">
    <reaction evidence="6 7">
        <text>UDP-alpha-D-glucose + 2 NAD(+) + H2O = UDP-alpha-D-glucuronate + 2 NADH + 3 H(+)</text>
        <dbReference type="Rhea" id="RHEA:23596"/>
        <dbReference type="ChEBI" id="CHEBI:15377"/>
        <dbReference type="ChEBI" id="CHEBI:15378"/>
        <dbReference type="ChEBI" id="CHEBI:57540"/>
        <dbReference type="ChEBI" id="CHEBI:57945"/>
        <dbReference type="ChEBI" id="CHEBI:58052"/>
        <dbReference type="ChEBI" id="CHEBI:58885"/>
        <dbReference type="EC" id="1.1.1.22"/>
    </reaction>
</comment>
<dbReference type="NCBIfam" id="TIGR03026">
    <property type="entry name" value="NDP-sugDHase"/>
    <property type="match status" value="1"/>
</dbReference>
<proteinExistence type="inferred from homology"/>
<dbReference type="RefSeq" id="WP_255225601.1">
    <property type="nucleotide sequence ID" value="NZ_JAJEKE010000001.1"/>
</dbReference>
<dbReference type="PANTHER" id="PTHR43750:SF3">
    <property type="entry name" value="UDP-GLUCOSE 6-DEHYDROGENASE TUAD"/>
    <property type="match status" value="1"/>
</dbReference>
<dbReference type="Gene3D" id="3.40.50.720">
    <property type="entry name" value="NAD(P)-binding Rossmann-like Domain"/>
    <property type="match status" value="2"/>
</dbReference>
<accession>A0ABT1NCP2</accession>
<dbReference type="InterPro" id="IPR036220">
    <property type="entry name" value="UDP-Glc/GDP-Man_DH_C_sf"/>
</dbReference>
<dbReference type="EMBL" id="JAJEKE010000001">
    <property type="protein sequence ID" value="MCQ1528096.1"/>
    <property type="molecule type" value="Genomic_DNA"/>
</dbReference>
<dbReference type="PANTHER" id="PTHR43750">
    <property type="entry name" value="UDP-GLUCOSE 6-DEHYDROGENASE TUAD"/>
    <property type="match status" value="1"/>
</dbReference>
<sequence length="452" mass="49822">MNISIIGTGYVGLVTGVCLAYKGHKVFCVDKQQRIIDSISRGVSPIYEQQLDSMLAHVIKNDELKATADLSQAVMDSEITIIAVGTPYIGGQIALTYIKKAVYEVGAILKNKKDYHVVCIKSTVVPTTTDTIVLPILKQASGKELGDFGLVMNPEFLKEGEAVQDFLNPDRIIIGAIDEKSYEVFKNIYQYHFDAPIIKVNPRTAEMIKYASNSLLATLISFSNEIAAISEEAGGIDALKVMESVGLDKRFTPKVRGELIKPDATKYLKPGRGFGGSCFPKDIKSLISFSVKIGYDPKILKSVIAVNELQVGRILCTLKKELLRIEDKTIAILGLAFKANTDDVRESQSIKLIKELMEAGAKLKCYDPAAVEKAKKELLGCDGLEFFNDYREALAGTDAAILMTDWKIITDIPFSEYVKFMKAPAVFDCCRALDHDKAKLFGVKYIGIGFRK</sequence>
<keyword evidence="10" id="KW-1185">Reference proteome</keyword>
<dbReference type="InterPro" id="IPR036291">
    <property type="entry name" value="NAD(P)-bd_dom_sf"/>
</dbReference>
<dbReference type="PIRSF" id="PIRSF500134">
    <property type="entry name" value="UDPglc_DH_bac"/>
    <property type="match status" value="1"/>
</dbReference>
<keyword evidence="5 7" id="KW-0520">NAD</keyword>
<organism evidence="9 10">
    <name type="scientific">Lutispora saccharofermentans</name>
    <dbReference type="NCBI Taxonomy" id="3024236"/>
    <lineage>
        <taxon>Bacteria</taxon>
        <taxon>Bacillati</taxon>
        <taxon>Bacillota</taxon>
        <taxon>Clostridia</taxon>
        <taxon>Lutisporales</taxon>
        <taxon>Lutisporaceae</taxon>
        <taxon>Lutispora</taxon>
    </lineage>
</organism>
<dbReference type="SUPFAM" id="SSF52413">
    <property type="entry name" value="UDP-glucose/GDP-mannose dehydrogenase C-terminal domain"/>
    <property type="match status" value="1"/>
</dbReference>
<evidence type="ECO:0000313" key="10">
    <source>
        <dbReference type="Proteomes" id="UP001651880"/>
    </source>
</evidence>
<comment type="similarity">
    <text evidence="2 7">Belongs to the UDP-glucose/GDP-mannose dehydrogenase family.</text>
</comment>
<dbReference type="Gene3D" id="1.20.5.100">
    <property type="entry name" value="Cytochrome c1, transmembrane anchor, C-terminal"/>
    <property type="match status" value="1"/>
</dbReference>
<dbReference type="InterPro" id="IPR014026">
    <property type="entry name" value="UDP-Glc/GDP-Man_DH_dimer"/>
</dbReference>
<evidence type="ECO:0000256" key="1">
    <source>
        <dbReference type="ARBA" id="ARBA00004701"/>
    </source>
</evidence>
<comment type="pathway">
    <text evidence="1">Nucleotide-sugar biosynthesis; UDP-alpha-D-glucuronate biosynthesis; UDP-alpha-D-glucuronate from UDP-alpha-D-glucose: step 1/1.</text>
</comment>
<comment type="caution">
    <text evidence="9">The sequence shown here is derived from an EMBL/GenBank/DDBJ whole genome shotgun (WGS) entry which is preliminary data.</text>
</comment>
<feature type="domain" description="UDP-glucose/GDP-mannose dehydrogenase C-terminal" evidence="8">
    <location>
        <begin position="331"/>
        <end position="435"/>
    </location>
</feature>
<gene>
    <name evidence="9" type="ORF">LJD61_00830</name>
</gene>
<dbReference type="Pfam" id="PF00984">
    <property type="entry name" value="UDPG_MGDP_dh"/>
    <property type="match status" value="1"/>
</dbReference>
<evidence type="ECO:0000256" key="7">
    <source>
        <dbReference type="PIRNR" id="PIRNR000124"/>
    </source>
</evidence>
<dbReference type="InterPro" id="IPR014027">
    <property type="entry name" value="UDP-Glc/GDP-Man_DH_C"/>
</dbReference>
<evidence type="ECO:0000256" key="4">
    <source>
        <dbReference type="ARBA" id="ARBA00023002"/>
    </source>
</evidence>
<dbReference type="Pfam" id="PF03721">
    <property type="entry name" value="UDPG_MGDP_dh_N"/>
    <property type="match status" value="1"/>
</dbReference>
<dbReference type="Proteomes" id="UP001651880">
    <property type="component" value="Unassembled WGS sequence"/>
</dbReference>
<dbReference type="SUPFAM" id="SSF48179">
    <property type="entry name" value="6-phosphogluconate dehydrogenase C-terminal domain-like"/>
    <property type="match status" value="1"/>
</dbReference>
<reference evidence="9 10" key="1">
    <citation type="submission" date="2021-10" db="EMBL/GenBank/DDBJ databases">
        <title>Lutispora strain m25 sp. nov., a thermophilic, non-spore-forming bacterium isolated from a lab-scale methanogenic bioreactor digesting anaerobic sludge.</title>
        <authorList>
            <person name="El Houari A."/>
            <person name="Mcdonald J."/>
        </authorList>
    </citation>
    <scope>NUCLEOTIDE SEQUENCE [LARGE SCALE GENOMIC DNA]</scope>
    <source>
        <strain evidence="10">m25</strain>
    </source>
</reference>
<evidence type="ECO:0000259" key="8">
    <source>
        <dbReference type="SMART" id="SM00984"/>
    </source>
</evidence>
<dbReference type="Pfam" id="PF03720">
    <property type="entry name" value="UDPG_MGDP_dh_C"/>
    <property type="match status" value="1"/>
</dbReference>
<dbReference type="InterPro" id="IPR028357">
    <property type="entry name" value="UDPglc_DH_bac"/>
</dbReference>
<dbReference type="SUPFAM" id="SSF51735">
    <property type="entry name" value="NAD(P)-binding Rossmann-fold domains"/>
    <property type="match status" value="1"/>
</dbReference>
<evidence type="ECO:0000256" key="5">
    <source>
        <dbReference type="ARBA" id="ARBA00023027"/>
    </source>
</evidence>
<evidence type="ECO:0000313" key="9">
    <source>
        <dbReference type="EMBL" id="MCQ1528096.1"/>
    </source>
</evidence>
<dbReference type="InterPro" id="IPR017476">
    <property type="entry name" value="UDP-Glc/GDP-Man"/>
</dbReference>
<dbReference type="EC" id="1.1.1.22" evidence="3 7"/>
<dbReference type="SMART" id="SM00984">
    <property type="entry name" value="UDPG_MGDP_dh_C"/>
    <property type="match status" value="1"/>
</dbReference>
<name>A0ABT1NCP2_9FIRM</name>
<protein>
    <recommendedName>
        <fullName evidence="3 7">UDP-glucose 6-dehydrogenase</fullName>
        <ecNumber evidence="3 7">1.1.1.22</ecNumber>
    </recommendedName>
</protein>
<dbReference type="InterPro" id="IPR008927">
    <property type="entry name" value="6-PGluconate_DH-like_C_sf"/>
</dbReference>
<evidence type="ECO:0000256" key="2">
    <source>
        <dbReference type="ARBA" id="ARBA00006601"/>
    </source>
</evidence>
<dbReference type="PIRSF" id="PIRSF000124">
    <property type="entry name" value="UDPglc_GDPman_dh"/>
    <property type="match status" value="1"/>
</dbReference>
<evidence type="ECO:0000256" key="3">
    <source>
        <dbReference type="ARBA" id="ARBA00012954"/>
    </source>
</evidence>
<keyword evidence="4 7" id="KW-0560">Oxidoreductase</keyword>
<dbReference type="InterPro" id="IPR001732">
    <property type="entry name" value="UDP-Glc/GDP-Man_DH_N"/>
</dbReference>
<evidence type="ECO:0000256" key="6">
    <source>
        <dbReference type="ARBA" id="ARBA00047473"/>
    </source>
</evidence>